<dbReference type="PANTHER" id="PTHR44324">
    <property type="entry name" value="WD40 REPEAT DOMAIN 95"/>
    <property type="match status" value="1"/>
</dbReference>
<dbReference type="GO" id="GO:0005509">
    <property type="term" value="F:calcium ion binding"/>
    <property type="evidence" value="ECO:0007669"/>
    <property type="project" value="InterPro"/>
</dbReference>
<evidence type="ECO:0000259" key="5">
    <source>
        <dbReference type="PROSITE" id="PS50222"/>
    </source>
</evidence>
<dbReference type="Proteomes" id="UP000187209">
    <property type="component" value="Unassembled WGS sequence"/>
</dbReference>
<keyword evidence="2" id="KW-0677">Repeat</keyword>
<dbReference type="Gene3D" id="2.130.10.10">
    <property type="entry name" value="YVTN repeat-like/Quinoprotein amine dehydrogenase"/>
    <property type="match status" value="3"/>
</dbReference>
<keyword evidence="1 4" id="KW-0853">WD repeat</keyword>
<dbReference type="PROSITE" id="PS00018">
    <property type="entry name" value="EF_HAND_1"/>
    <property type="match status" value="1"/>
</dbReference>
<dbReference type="InterPro" id="IPR051242">
    <property type="entry name" value="WD-EF-hand_domain"/>
</dbReference>
<dbReference type="Pfam" id="PF00400">
    <property type="entry name" value="WD40"/>
    <property type="match status" value="4"/>
</dbReference>
<dbReference type="InterPro" id="IPR001680">
    <property type="entry name" value="WD40_rpt"/>
</dbReference>
<dbReference type="PROSITE" id="PS50082">
    <property type="entry name" value="WD_REPEATS_2"/>
    <property type="match status" value="3"/>
</dbReference>
<proteinExistence type="predicted"/>
<dbReference type="InterPro" id="IPR002048">
    <property type="entry name" value="EF_hand_dom"/>
</dbReference>
<keyword evidence="3" id="KW-0106">Calcium</keyword>
<name>A0A1R2CRW8_9CILI</name>
<sequence>MDSKRNAPLTPRSRYAKQLEEEEELLIDLTMNFEPLTISLLKKEFEDNNGSMDLQNFVVVLREHLRNWRPAYPNRDKLIVKLLVQLFKDIDMNGNGTLEWDEFTNYIIEKATTLSALKKNRVDAIKNYSQSAIKSSFHSDKMIEKLINMEGLDRIGIIEDFSNVIKFYNPDTGQIMGRELVIKSEDIRSNKKESDEVISRGPKRAVVNNALFLPDTDMQILLTSCNDGMIRSWKTNGSHFHSVNHEGGYPLLCSKTPQRSMAWDSTSRLLYSGDNVGIINLWNYSEGKKGELIKSLNNHDDMITDLIAVPKLEFLISCSQDKKVILWDMISTSPRRIYKTHTKGVLSLAFNQEYRLLFSAGFDHDIYVWNPYIDSVAFTIEGHNSSLVGVKVIPDSPQVISADIDGWVKVWDIRNLSCAQTFNLEEKQSGFRFALSDFIYLQNHQRLVFGGKSLTFYDYDKNHNPYLVDDNMPLGSFYTPTYHKILTPISNKVKVWNALTAMPETLYAPSAESEISYVEMDEWEKRIIVGDIKGHSRVYNIKNGALMKSLTDHRGEINCITCSKSLQIIVTGSLDMTILIHQDTLLTESSVLKSINLSSVISVIRLFPCLDLLITGSSEGQISVWDIEDACYDAPPMIQQGEVLTLQIVTSYPLLFSFDSIGEIAMWALHPLSYKYTKLISYQNQDPNGINTAVQATAYYKEDNILFIGDEKGFIKAFCIKDAIQYLNLHTLSEKSKENNAASMAIRSQPIPSGALQGMLVKLFQIKVHVEGIRHLFLIKEPLVLITTSYDRRVKLVSAQNGSVLGALHQGLAFLRSRAVKKDIEMMTPWNFHLDVEALEARDYQELDKMYNIVKLLANSRKSILAASLHFKGLGANFIEPHYPNKKSKNMEPEEYGKEFNAISPKTLLAQSKEKSIGNNVERKPSIEISGSKTQIKEKLEINRMKNNSKHTRQRFLAQNKNMSKVPSLPSIIQAYRADSLNIVRDIRKKLSKAAFNSAVKLSKALDEIYF</sequence>
<dbReference type="InterPro" id="IPR018247">
    <property type="entry name" value="EF_Hand_1_Ca_BS"/>
</dbReference>
<dbReference type="PROSITE" id="PS50222">
    <property type="entry name" value="EF_HAND_2"/>
    <property type="match status" value="1"/>
</dbReference>
<accession>A0A1R2CRW8</accession>
<dbReference type="AlphaFoldDB" id="A0A1R2CRW8"/>
<evidence type="ECO:0000313" key="6">
    <source>
        <dbReference type="EMBL" id="OMJ91751.1"/>
    </source>
</evidence>
<comment type="caution">
    <text evidence="6">The sequence shown here is derived from an EMBL/GenBank/DDBJ whole genome shotgun (WGS) entry which is preliminary data.</text>
</comment>
<protein>
    <recommendedName>
        <fullName evidence="5">EF-hand domain-containing protein</fullName>
    </recommendedName>
</protein>
<dbReference type="Gene3D" id="1.10.238.10">
    <property type="entry name" value="EF-hand"/>
    <property type="match status" value="1"/>
</dbReference>
<evidence type="ECO:0000313" key="7">
    <source>
        <dbReference type="Proteomes" id="UP000187209"/>
    </source>
</evidence>
<feature type="repeat" description="WD" evidence="4">
    <location>
        <begin position="380"/>
        <end position="421"/>
    </location>
</feature>
<dbReference type="InterPro" id="IPR036322">
    <property type="entry name" value="WD40_repeat_dom_sf"/>
</dbReference>
<evidence type="ECO:0000256" key="2">
    <source>
        <dbReference type="ARBA" id="ARBA00022737"/>
    </source>
</evidence>
<dbReference type="InterPro" id="IPR011992">
    <property type="entry name" value="EF-hand-dom_pair"/>
</dbReference>
<organism evidence="6 7">
    <name type="scientific">Stentor coeruleus</name>
    <dbReference type="NCBI Taxonomy" id="5963"/>
    <lineage>
        <taxon>Eukaryota</taxon>
        <taxon>Sar</taxon>
        <taxon>Alveolata</taxon>
        <taxon>Ciliophora</taxon>
        <taxon>Postciliodesmatophora</taxon>
        <taxon>Heterotrichea</taxon>
        <taxon>Heterotrichida</taxon>
        <taxon>Stentoridae</taxon>
        <taxon>Stentor</taxon>
    </lineage>
</organism>
<dbReference type="PRINTS" id="PR00320">
    <property type="entry name" value="GPROTEINBRPT"/>
</dbReference>
<dbReference type="OrthoDB" id="445034at2759"/>
<feature type="repeat" description="WD" evidence="4">
    <location>
        <begin position="338"/>
        <end position="370"/>
    </location>
</feature>
<gene>
    <name evidence="6" type="ORF">SteCoe_5652</name>
</gene>
<evidence type="ECO:0000256" key="3">
    <source>
        <dbReference type="ARBA" id="ARBA00022837"/>
    </source>
</evidence>
<evidence type="ECO:0000256" key="1">
    <source>
        <dbReference type="ARBA" id="ARBA00022574"/>
    </source>
</evidence>
<dbReference type="PANTHER" id="PTHR44324:SF4">
    <property type="entry name" value="WD40 REPEAT DOMAIN 95"/>
    <property type="match status" value="1"/>
</dbReference>
<dbReference type="SUPFAM" id="SSF50978">
    <property type="entry name" value="WD40 repeat-like"/>
    <property type="match status" value="2"/>
</dbReference>
<evidence type="ECO:0000256" key="4">
    <source>
        <dbReference type="PROSITE-ProRule" id="PRU00221"/>
    </source>
</evidence>
<dbReference type="InterPro" id="IPR015943">
    <property type="entry name" value="WD40/YVTN_repeat-like_dom_sf"/>
</dbReference>
<dbReference type="InterPro" id="IPR019775">
    <property type="entry name" value="WD40_repeat_CS"/>
</dbReference>
<reference evidence="6 7" key="1">
    <citation type="submission" date="2016-11" db="EMBL/GenBank/DDBJ databases">
        <title>The macronuclear genome of Stentor coeruleus: a giant cell with tiny introns.</title>
        <authorList>
            <person name="Slabodnick M."/>
            <person name="Ruby J.G."/>
            <person name="Reiff S.B."/>
            <person name="Swart E.C."/>
            <person name="Gosai S."/>
            <person name="Prabakaran S."/>
            <person name="Witkowska E."/>
            <person name="Larue G.E."/>
            <person name="Fisher S."/>
            <person name="Freeman R.M."/>
            <person name="Gunawardena J."/>
            <person name="Chu W."/>
            <person name="Stover N.A."/>
            <person name="Gregory B.D."/>
            <person name="Nowacki M."/>
            <person name="Derisi J."/>
            <person name="Roy S.W."/>
            <person name="Marshall W.F."/>
            <person name="Sood P."/>
        </authorList>
    </citation>
    <scope>NUCLEOTIDE SEQUENCE [LARGE SCALE GENOMIC DNA]</scope>
    <source>
        <strain evidence="6">WM001</strain>
    </source>
</reference>
<dbReference type="SMART" id="SM00320">
    <property type="entry name" value="WD40"/>
    <property type="match status" value="8"/>
</dbReference>
<feature type="repeat" description="WD" evidence="4">
    <location>
        <begin position="296"/>
        <end position="337"/>
    </location>
</feature>
<dbReference type="SUPFAM" id="SSF47473">
    <property type="entry name" value="EF-hand"/>
    <property type="match status" value="1"/>
</dbReference>
<dbReference type="CDD" id="cd00200">
    <property type="entry name" value="WD40"/>
    <property type="match status" value="1"/>
</dbReference>
<dbReference type="EMBL" id="MPUH01000075">
    <property type="protein sequence ID" value="OMJ91751.1"/>
    <property type="molecule type" value="Genomic_DNA"/>
</dbReference>
<dbReference type="PROSITE" id="PS50294">
    <property type="entry name" value="WD_REPEATS_REGION"/>
    <property type="match status" value="3"/>
</dbReference>
<dbReference type="PROSITE" id="PS00678">
    <property type="entry name" value="WD_REPEATS_1"/>
    <property type="match status" value="2"/>
</dbReference>
<keyword evidence="7" id="KW-1185">Reference proteome</keyword>
<feature type="domain" description="EF-hand" evidence="5">
    <location>
        <begin position="78"/>
        <end position="113"/>
    </location>
</feature>
<dbReference type="InterPro" id="IPR020472">
    <property type="entry name" value="WD40_PAC1"/>
</dbReference>